<proteinExistence type="predicted"/>
<gene>
    <name evidence="1" type="ORF">METZ01_LOCUS99202</name>
</gene>
<name>A0A381W304_9ZZZZ</name>
<accession>A0A381W304</accession>
<protein>
    <submittedName>
        <fullName evidence="1">Uncharacterized protein</fullName>
    </submittedName>
</protein>
<sequence length="304" mass="35575">MGLLLSQEATAFIKYFNNDRDFLGDKPMLASERKAVKHIRVSYNEARQPILKEWINTQGQPDKREIFSYDKEGKLLSRAILKKNNKPDKVITYGDSEPWGIEFRKYFYNDNVNISYIDQRSEFQMSAGNQIEQINFFTVDNRHYGSISFTYDRLGFLTNEIWVKEPEIQIVRRFKYQYDIMAQVKQIWEYDRTGNLISHQALQQAPADELYKKPPPRTGNLLSEAGLIIEELRSSRMVAPNPAFIPVTLWDQLVTNNEDRFDIDFISVDEMNVKFREPNSQDILSISLDRVASVVSRYGEIIYP</sequence>
<reference evidence="1" key="1">
    <citation type="submission" date="2018-05" db="EMBL/GenBank/DDBJ databases">
        <authorList>
            <person name="Lanie J.A."/>
            <person name="Ng W.-L."/>
            <person name="Kazmierczak K.M."/>
            <person name="Andrzejewski T.M."/>
            <person name="Davidsen T.M."/>
            <person name="Wayne K.J."/>
            <person name="Tettelin H."/>
            <person name="Glass J.I."/>
            <person name="Rusch D."/>
            <person name="Podicherti R."/>
            <person name="Tsui H.-C.T."/>
            <person name="Winkler M.E."/>
        </authorList>
    </citation>
    <scope>NUCLEOTIDE SEQUENCE</scope>
</reference>
<organism evidence="1">
    <name type="scientific">marine metagenome</name>
    <dbReference type="NCBI Taxonomy" id="408172"/>
    <lineage>
        <taxon>unclassified sequences</taxon>
        <taxon>metagenomes</taxon>
        <taxon>ecological metagenomes</taxon>
    </lineage>
</organism>
<dbReference type="AlphaFoldDB" id="A0A381W304"/>
<dbReference type="EMBL" id="UINC01010419">
    <property type="protein sequence ID" value="SVA46348.1"/>
    <property type="molecule type" value="Genomic_DNA"/>
</dbReference>
<evidence type="ECO:0000313" key="1">
    <source>
        <dbReference type="EMBL" id="SVA46348.1"/>
    </source>
</evidence>